<name>A0ABM8BEC8_9BIFI</name>
<dbReference type="SUPFAM" id="SSF52058">
    <property type="entry name" value="L domain-like"/>
    <property type="match status" value="1"/>
</dbReference>
<dbReference type="InterPro" id="IPR013378">
    <property type="entry name" value="InlB-like_B-rpt"/>
</dbReference>
<keyword evidence="4" id="KW-0812">Transmembrane</keyword>
<evidence type="ECO:0000256" key="4">
    <source>
        <dbReference type="SAM" id="Phobius"/>
    </source>
</evidence>
<protein>
    <submittedName>
        <fullName evidence="5">Uncharacterized protein</fullName>
    </submittedName>
</protein>
<dbReference type="Proteomes" id="UP001321748">
    <property type="component" value="Chromosome"/>
</dbReference>
<keyword evidence="2" id="KW-0433">Leucine-rich repeat</keyword>
<evidence type="ECO:0000256" key="2">
    <source>
        <dbReference type="ARBA" id="ARBA00022614"/>
    </source>
</evidence>
<dbReference type="InterPro" id="IPR050836">
    <property type="entry name" value="SDS22/Internalin_LRR"/>
</dbReference>
<dbReference type="InterPro" id="IPR003591">
    <property type="entry name" value="Leu-rich_rpt_typical-subtyp"/>
</dbReference>
<keyword evidence="6" id="KW-1185">Reference proteome</keyword>
<dbReference type="InterPro" id="IPR001611">
    <property type="entry name" value="Leu-rich_rpt"/>
</dbReference>
<dbReference type="PROSITE" id="PS51450">
    <property type="entry name" value="LRR"/>
    <property type="match status" value="2"/>
</dbReference>
<dbReference type="Gene3D" id="3.80.10.10">
    <property type="entry name" value="Ribonuclease Inhibitor"/>
    <property type="match status" value="1"/>
</dbReference>
<dbReference type="PANTHER" id="PTHR46652">
    <property type="entry name" value="LEUCINE-RICH REPEAT AND IQ DOMAIN-CONTAINING PROTEIN 1-RELATED"/>
    <property type="match status" value="1"/>
</dbReference>
<dbReference type="InterPro" id="IPR032675">
    <property type="entry name" value="LRR_dom_sf"/>
</dbReference>
<feature type="transmembrane region" description="Helical" evidence="4">
    <location>
        <begin position="439"/>
        <end position="461"/>
    </location>
</feature>
<evidence type="ECO:0000256" key="1">
    <source>
        <dbReference type="ARBA" id="ARBA00004196"/>
    </source>
</evidence>
<organism evidence="5 6">
    <name type="scientific">Bombiscardovia apis</name>
    <dbReference type="NCBI Taxonomy" id="2932182"/>
    <lineage>
        <taxon>Bacteria</taxon>
        <taxon>Bacillati</taxon>
        <taxon>Actinomycetota</taxon>
        <taxon>Actinomycetes</taxon>
        <taxon>Bifidobacteriales</taxon>
        <taxon>Bifidobacteriaceae</taxon>
        <taxon>Bombiscardovia</taxon>
    </lineage>
</organism>
<gene>
    <name evidence="5" type="ORF">KIMH_13910</name>
</gene>
<dbReference type="Pfam" id="PF12799">
    <property type="entry name" value="LRR_4"/>
    <property type="match status" value="1"/>
</dbReference>
<accession>A0ABM8BEC8</accession>
<comment type="subcellular location">
    <subcellularLocation>
        <location evidence="1">Cell envelope</location>
    </subcellularLocation>
</comment>
<dbReference type="Gene3D" id="2.60.40.4270">
    <property type="entry name" value="Listeria-Bacteroides repeat domain"/>
    <property type="match status" value="1"/>
</dbReference>
<dbReference type="SMART" id="SM00365">
    <property type="entry name" value="LRR_SD22"/>
    <property type="match status" value="3"/>
</dbReference>
<dbReference type="PANTHER" id="PTHR46652:SF3">
    <property type="entry name" value="LEUCINE-RICH REPEAT-CONTAINING PROTEIN 9"/>
    <property type="match status" value="1"/>
</dbReference>
<keyword evidence="4" id="KW-0472">Membrane</keyword>
<dbReference type="SMART" id="SM00369">
    <property type="entry name" value="LRR_TYP"/>
    <property type="match status" value="3"/>
</dbReference>
<evidence type="ECO:0000313" key="6">
    <source>
        <dbReference type="Proteomes" id="UP001321748"/>
    </source>
</evidence>
<keyword evidence="4" id="KW-1133">Transmembrane helix</keyword>
<sequence length="501" mass="54782">MQGLTNLTSLSIANSMSHPKTGEVNHVTDLTPIANLTNLRRLNLANYNWGTYESAFPNYEPNLPGNRASNLAPLANLTNLTHLYLDNNGISDISVLANMTNLTGQLWLSDNNISNITPLAGLPLKGELLLFGNPVGSDSDLAIIASMTDLWGLMIGNKITDITPLTGLNKLNELFLVGCHNLDIDKTAAAIPHFPALADFGLTDDNIDNAKLSTIITNTDLNKLKILSFTYNKITDVTPILQNPSKLTHLQRLEVSTQYIRLPDKHDYNVHNPMSLGPATINDTITPHQIATEDTIKPSTPTAGKSFNATTGIMTWDKTMPGDHEYNFNYQATIATSPVTNFNFTYSGTIAQRVPGITVIFDTDGGTPQPDNQAHHQNEKVTPPIQVNKPNWHLDGWYNTTTGTKWDFDNDTVTADITLKAHWKAFVPMTLPIAGAIPLARLGGITILSSSAGALALFLLLPQRRRREHARQSYSFGRNTGEVALSEAGSSVDFPSHRNIE</sequence>
<keyword evidence="3" id="KW-0677">Repeat</keyword>
<proteinExistence type="predicted"/>
<evidence type="ECO:0000313" key="5">
    <source>
        <dbReference type="EMBL" id="BDR55280.1"/>
    </source>
</evidence>
<dbReference type="Pfam" id="PF09479">
    <property type="entry name" value="Flg_new"/>
    <property type="match status" value="1"/>
</dbReference>
<evidence type="ECO:0000256" key="3">
    <source>
        <dbReference type="ARBA" id="ARBA00022737"/>
    </source>
</evidence>
<dbReference type="EMBL" id="AP026800">
    <property type="protein sequence ID" value="BDR55280.1"/>
    <property type="molecule type" value="Genomic_DNA"/>
</dbReference>
<reference evidence="5 6" key="1">
    <citation type="journal article" date="2023" name="Microbiol. Spectr.">
        <title>Symbiosis of Carpenter Bees with Uncharacterized Lactic Acid Bacteria Showing NAD Auxotrophy.</title>
        <authorList>
            <person name="Kawasaki S."/>
            <person name="Ozawa K."/>
            <person name="Mori T."/>
            <person name="Yamamoto A."/>
            <person name="Ito M."/>
            <person name="Ohkuma M."/>
            <person name="Sakamoto M."/>
            <person name="Matsutani M."/>
        </authorList>
    </citation>
    <scope>NUCLEOTIDE SEQUENCE [LARGE SCALE GENOMIC DNA]</scope>
    <source>
        <strain evidence="5 6">KimH</strain>
    </source>
</reference>
<dbReference type="InterPro" id="IPR042229">
    <property type="entry name" value="Listeria/Bacterioides_rpt_sf"/>
</dbReference>
<dbReference type="InterPro" id="IPR025875">
    <property type="entry name" value="Leu-rich_rpt_4"/>
</dbReference>